<feature type="region of interest" description="Disordered" evidence="6">
    <location>
        <begin position="616"/>
        <end position="643"/>
    </location>
</feature>
<feature type="compositionally biased region" description="Low complexity" evidence="6">
    <location>
        <begin position="666"/>
        <end position="682"/>
    </location>
</feature>
<feature type="compositionally biased region" description="Polar residues" evidence="6">
    <location>
        <begin position="169"/>
        <end position="182"/>
    </location>
</feature>
<dbReference type="OrthoDB" id="410307at2759"/>
<feature type="region of interest" description="Disordered" evidence="6">
    <location>
        <begin position="1"/>
        <end position="26"/>
    </location>
</feature>
<evidence type="ECO:0000313" key="9">
    <source>
        <dbReference type="Proteomes" id="UP000567179"/>
    </source>
</evidence>
<dbReference type="SUPFAM" id="SSF90229">
    <property type="entry name" value="CCCH zinc finger"/>
    <property type="match status" value="2"/>
</dbReference>
<evidence type="ECO:0000256" key="4">
    <source>
        <dbReference type="ARBA" id="ARBA00022833"/>
    </source>
</evidence>
<comment type="caution">
    <text evidence="8">The sequence shown here is derived from an EMBL/GenBank/DDBJ whole genome shotgun (WGS) entry which is preliminary data.</text>
</comment>
<evidence type="ECO:0000256" key="6">
    <source>
        <dbReference type="SAM" id="MobiDB-lite"/>
    </source>
</evidence>
<dbReference type="Proteomes" id="UP000567179">
    <property type="component" value="Unassembled WGS sequence"/>
</dbReference>
<feature type="compositionally biased region" description="Polar residues" evidence="6">
    <location>
        <begin position="320"/>
        <end position="330"/>
    </location>
</feature>
<dbReference type="EMBL" id="JAACJJ010000056">
    <property type="protein sequence ID" value="KAF5313134.1"/>
    <property type="molecule type" value="Genomic_DNA"/>
</dbReference>
<organism evidence="8 9">
    <name type="scientific">Psilocybe cf. subviscida</name>
    <dbReference type="NCBI Taxonomy" id="2480587"/>
    <lineage>
        <taxon>Eukaryota</taxon>
        <taxon>Fungi</taxon>
        <taxon>Dikarya</taxon>
        <taxon>Basidiomycota</taxon>
        <taxon>Agaricomycotina</taxon>
        <taxon>Agaricomycetes</taxon>
        <taxon>Agaricomycetidae</taxon>
        <taxon>Agaricales</taxon>
        <taxon>Agaricineae</taxon>
        <taxon>Strophariaceae</taxon>
        <taxon>Psilocybe</taxon>
    </lineage>
</organism>
<protein>
    <recommendedName>
        <fullName evidence="7">C3H1-type domain-containing protein</fullName>
    </recommendedName>
</protein>
<dbReference type="SMART" id="SM00356">
    <property type="entry name" value="ZnF_C3H1"/>
    <property type="match status" value="2"/>
</dbReference>
<dbReference type="PANTHER" id="PTHR12547:SF18">
    <property type="entry name" value="PROTEIN TIS11"/>
    <property type="match status" value="1"/>
</dbReference>
<feature type="domain" description="C3H1-type" evidence="7">
    <location>
        <begin position="549"/>
        <end position="577"/>
    </location>
</feature>
<gene>
    <name evidence="8" type="ORF">D9619_003387</name>
</gene>
<dbReference type="GO" id="GO:0008270">
    <property type="term" value="F:zinc ion binding"/>
    <property type="evidence" value="ECO:0007669"/>
    <property type="project" value="UniProtKB-KW"/>
</dbReference>
<evidence type="ECO:0000256" key="5">
    <source>
        <dbReference type="PROSITE-ProRule" id="PRU00723"/>
    </source>
</evidence>
<dbReference type="FunFam" id="4.10.1000.10:FF:000001">
    <property type="entry name" value="zinc finger CCCH domain-containing protein 15-like"/>
    <property type="match status" value="1"/>
</dbReference>
<feature type="compositionally biased region" description="Basic and acidic residues" evidence="6">
    <location>
        <begin position="243"/>
        <end position="258"/>
    </location>
</feature>
<dbReference type="InterPro" id="IPR000571">
    <property type="entry name" value="Znf_CCCH"/>
</dbReference>
<feature type="zinc finger region" description="C3H1-type" evidence="5">
    <location>
        <begin position="549"/>
        <end position="577"/>
    </location>
</feature>
<evidence type="ECO:0000256" key="3">
    <source>
        <dbReference type="ARBA" id="ARBA00022771"/>
    </source>
</evidence>
<feature type="region of interest" description="Disordered" evidence="6">
    <location>
        <begin position="656"/>
        <end position="693"/>
    </location>
</feature>
<dbReference type="Pfam" id="PF00642">
    <property type="entry name" value="zf-CCCH"/>
    <property type="match status" value="2"/>
</dbReference>
<keyword evidence="3 5" id="KW-0863">Zinc-finger</keyword>
<dbReference type="FunFam" id="4.10.1000.10:FF:000002">
    <property type="entry name" value="Zinc finger protein 36, C3H1 type-like 1"/>
    <property type="match status" value="1"/>
</dbReference>
<evidence type="ECO:0000313" key="8">
    <source>
        <dbReference type="EMBL" id="KAF5313134.1"/>
    </source>
</evidence>
<dbReference type="InterPro" id="IPR036855">
    <property type="entry name" value="Znf_CCCH_sf"/>
</dbReference>
<accession>A0A8H5AY89</accession>
<keyword evidence="9" id="KW-1185">Reference proteome</keyword>
<keyword evidence="2" id="KW-0677">Repeat</keyword>
<evidence type="ECO:0000256" key="2">
    <source>
        <dbReference type="ARBA" id="ARBA00022737"/>
    </source>
</evidence>
<dbReference type="GO" id="GO:0003729">
    <property type="term" value="F:mRNA binding"/>
    <property type="evidence" value="ECO:0007669"/>
    <property type="project" value="InterPro"/>
</dbReference>
<dbReference type="PROSITE" id="PS50103">
    <property type="entry name" value="ZF_C3H1"/>
    <property type="match status" value="2"/>
</dbReference>
<feature type="zinc finger region" description="C3H1-type" evidence="5">
    <location>
        <begin position="587"/>
        <end position="615"/>
    </location>
</feature>
<evidence type="ECO:0000259" key="7">
    <source>
        <dbReference type="PROSITE" id="PS50103"/>
    </source>
</evidence>
<feature type="region of interest" description="Disordered" evidence="6">
    <location>
        <begin position="758"/>
        <end position="821"/>
    </location>
</feature>
<dbReference type="Gene3D" id="4.10.1000.10">
    <property type="entry name" value="Zinc finger, CCCH-type"/>
    <property type="match status" value="2"/>
</dbReference>
<feature type="region of interest" description="Disordered" evidence="6">
    <location>
        <begin position="728"/>
        <end position="747"/>
    </location>
</feature>
<feature type="region of interest" description="Disordered" evidence="6">
    <location>
        <begin position="833"/>
        <end position="871"/>
    </location>
</feature>
<keyword evidence="1 5" id="KW-0479">Metal-binding</keyword>
<feature type="region of interest" description="Disordered" evidence="6">
    <location>
        <begin position="169"/>
        <end position="335"/>
    </location>
</feature>
<evidence type="ECO:0000256" key="1">
    <source>
        <dbReference type="ARBA" id="ARBA00022723"/>
    </source>
</evidence>
<reference evidence="8 9" key="1">
    <citation type="journal article" date="2020" name="ISME J.">
        <title>Uncovering the hidden diversity of litter-decomposition mechanisms in mushroom-forming fungi.</title>
        <authorList>
            <person name="Floudas D."/>
            <person name="Bentzer J."/>
            <person name="Ahren D."/>
            <person name="Johansson T."/>
            <person name="Persson P."/>
            <person name="Tunlid A."/>
        </authorList>
    </citation>
    <scope>NUCLEOTIDE SEQUENCE [LARGE SCALE GENOMIC DNA]</scope>
    <source>
        <strain evidence="8 9">CBS 101986</strain>
    </source>
</reference>
<dbReference type="AlphaFoldDB" id="A0A8H5AY89"/>
<proteinExistence type="predicted"/>
<sequence length="871" mass="94355">MHDTVTTTASPTSIYPTSPSSKLSRPLALQPRPLVAIKDSFGWFYPNDSPVEPSFEHWNLSSPDTLISSQRAISPEFRKFSPLTVMPTRTTENTKPASQGTNQRWQYNHAGQFVDMGAETATWELADEIGRLNMGDVTADNSDEARFTAIRTPPKSKLVSATVAQAAENSPLDTASNSSASPHVSDHPISHSRGSSADTTLSSRDSVPGNNLLTHAPVLTQKTSPTEAKGRPHSFSGGLSTADLRRLQQVDDSDHDRQVQQQQQQQQRYREQAAEQQTSYPSLSNQVHRPAQQPQQQQPIFTYPSNAPVSADRDREDSQFEYNPQHQQRNFAPPPPHMVINTGAPQYVQSRPNNNANYRQVQRSFAPQTYGGGHHTSHLSLGNTQQLYEMMIPNQGQQPHQEGHHPAVARLQQQHNVFRQTHHHSASDPSATMRDVNALTMGPLSNQMPPAMTGFTPPGMFATQGLMPPPPPQQAMQAMYAAAGQPAPYYSQAEMALQQAQMAARVQAQYTGAYGTPIPALGSLEHDIGSPTSSSGQTGPSANNRKLGLYKTELCRSWEEKGSCRYGTKCQFAHGEEELRKVSRHPKYKTEICKTFWVSGSCPYGKRCCFIHTETSAGPGSEGTPPPPHTDGQRDRSNSDPDGAQVSLLARISRGNQQLQHQQEVSTPTSSTTPGDSTPNGTFQFTRPPTGSLRVDTSALDSGVSSLKQNKSAYPSFAGKGIILPAPEQRTVKSPAPVTAGPDLGRHNVSRMEIVGYPNHQKKNSTSSNPRHSFTGSEDITYNQSPPATGDSNNTNSVSQPGLASGPGRVNGHVRSGSAGNWGGFGRSSNLATSAYPHAASPAGEIMGGPSPWSSTELAVGTSRLHEKAWA</sequence>
<name>A0A8H5AY89_9AGAR</name>
<feature type="compositionally biased region" description="Polar residues" evidence="6">
    <location>
        <begin position="656"/>
        <end position="665"/>
    </location>
</feature>
<dbReference type="InterPro" id="IPR045877">
    <property type="entry name" value="ZFP36-like"/>
</dbReference>
<feature type="domain" description="C3H1-type" evidence="7">
    <location>
        <begin position="587"/>
        <end position="615"/>
    </location>
</feature>
<feature type="compositionally biased region" description="Low complexity" evidence="6">
    <location>
        <begin position="529"/>
        <end position="541"/>
    </location>
</feature>
<feature type="compositionally biased region" description="Polar residues" evidence="6">
    <location>
        <begin position="278"/>
        <end position="287"/>
    </location>
</feature>
<feature type="compositionally biased region" description="Polar residues" evidence="6">
    <location>
        <begin position="192"/>
        <end position="213"/>
    </location>
</feature>
<keyword evidence="4 5" id="KW-0862">Zinc</keyword>
<dbReference type="PANTHER" id="PTHR12547">
    <property type="entry name" value="CCCH ZINC FINGER/TIS11-RELATED"/>
    <property type="match status" value="1"/>
</dbReference>
<feature type="compositionally biased region" description="Low complexity" evidence="6">
    <location>
        <begin position="1"/>
        <end position="21"/>
    </location>
</feature>
<feature type="region of interest" description="Disordered" evidence="6">
    <location>
        <begin position="524"/>
        <end position="545"/>
    </location>
</feature>
<feature type="compositionally biased region" description="Polar residues" evidence="6">
    <location>
        <begin position="764"/>
        <end position="802"/>
    </location>
</feature>